<dbReference type="STRING" id="525898.Sdel_1893"/>
<dbReference type="EMBL" id="CP001816">
    <property type="protein sequence ID" value="ACZ12908.1"/>
    <property type="molecule type" value="Genomic_DNA"/>
</dbReference>
<dbReference type="OrthoDB" id="5338644at2"/>
<dbReference type="PROSITE" id="PS51257">
    <property type="entry name" value="PROKAR_LIPOPROTEIN"/>
    <property type="match status" value="1"/>
</dbReference>
<protein>
    <recommendedName>
        <fullName evidence="3">Lipoprotein</fullName>
    </recommendedName>
</protein>
<dbReference type="eggNOG" id="ENOG50315TV">
    <property type="taxonomic scope" value="Bacteria"/>
</dbReference>
<name>D1B488_SULD5</name>
<reference evidence="1 2" key="2">
    <citation type="journal article" date="2010" name="Stand. Genomic Sci.">
        <title>Complete genome sequence of Sulfurospirillum deleyianum type strain (5175).</title>
        <authorList>
            <person name="Sikorski J."/>
            <person name="Lapidus A."/>
            <person name="Copeland A."/>
            <person name="Glavina Del Rio T."/>
            <person name="Nolan M."/>
            <person name="Lucas S."/>
            <person name="Chen F."/>
            <person name="Tice H."/>
            <person name="Cheng J.F."/>
            <person name="Saunders E."/>
            <person name="Bruce D."/>
            <person name="Goodwin L."/>
            <person name="Pitluck S."/>
            <person name="Ovchinnikova G."/>
            <person name="Pati A."/>
            <person name="Ivanova N."/>
            <person name="Mavromatis K."/>
            <person name="Chen A."/>
            <person name="Palaniappan K."/>
            <person name="Chain P."/>
            <person name="Land M."/>
            <person name="Hauser L."/>
            <person name="Chang Y.J."/>
            <person name="Jeffries C.D."/>
            <person name="Brettin T."/>
            <person name="Detter J.C."/>
            <person name="Han C."/>
            <person name="Rohde M."/>
            <person name="Lang E."/>
            <person name="Spring S."/>
            <person name="Goker M."/>
            <person name="Bristow J."/>
            <person name="Eisen J.A."/>
            <person name="Markowitz V."/>
            <person name="Hugenholtz P."/>
            <person name="Kyrpides N.C."/>
            <person name="Klenk H.P."/>
        </authorList>
    </citation>
    <scope>NUCLEOTIDE SEQUENCE [LARGE SCALE GENOMIC DNA]</scope>
    <source>
        <strain evidence="2">ATCC 51133 / DSM 6946 / 5175</strain>
    </source>
</reference>
<evidence type="ECO:0000313" key="1">
    <source>
        <dbReference type="EMBL" id="ACZ12908.1"/>
    </source>
</evidence>
<dbReference type="HOGENOM" id="CLU_1093839_0_0_7"/>
<gene>
    <name evidence="1" type="ordered locus">Sdel_1893</name>
</gene>
<dbReference type="RefSeq" id="WP_012857656.1">
    <property type="nucleotide sequence ID" value="NC_013512.1"/>
</dbReference>
<evidence type="ECO:0000313" key="2">
    <source>
        <dbReference type="Proteomes" id="UP000002222"/>
    </source>
</evidence>
<dbReference type="Proteomes" id="UP000002222">
    <property type="component" value="Chromosome"/>
</dbReference>
<proteinExistence type="predicted"/>
<accession>D1B488</accession>
<dbReference type="AlphaFoldDB" id="D1B488"/>
<sequence length="254" mass="29932">MIKSLMLFLLFFVVGCGTPPQEKVSELLQSRGATNLTHDYKKITHYLYTYKEKLDIRNPKAFNKASQPYIFHEIKYAKNTIRMHYNGVLLKTYDDYLRLAFDKNPTIPERNDFLILGLHKLLWESYKIGEGHQVTTLSYKEEEFKKLYYYLEVIRWKIKTAKDTNGNYLFTTWQNNWQIELHQKLLKGEPLSWDLVQNLPSLRTKRESLLDASNFNFEVLLTQMIDEVKSSAKQIGKEPVDIGIDAMISLVFFL</sequence>
<dbReference type="KEGG" id="sdl:Sdel_1893"/>
<reference evidence="2" key="1">
    <citation type="submission" date="2009-11" db="EMBL/GenBank/DDBJ databases">
        <title>The complete genome of Sulfurospirillum deleyianum DSM 6946.</title>
        <authorList>
            <consortium name="US DOE Joint Genome Institute (JGI-PGF)"/>
            <person name="Lucas S."/>
            <person name="Copeland A."/>
            <person name="Lapidus A."/>
            <person name="Glavina del Rio T."/>
            <person name="Dalin E."/>
            <person name="Tice H."/>
            <person name="Bruce D."/>
            <person name="Goodwin L."/>
            <person name="Pitluck S."/>
            <person name="Kyrpides N."/>
            <person name="Mavromatis K."/>
            <person name="Ivanova N."/>
            <person name="Ovchinnikova G."/>
            <person name="Munk A.C."/>
            <person name="Lu M."/>
            <person name="Brettin T."/>
            <person name="Detter J.C."/>
            <person name="Han C."/>
            <person name="Tapia R."/>
            <person name="Larimer F."/>
            <person name="Land M."/>
            <person name="Hauser L."/>
            <person name="Markowitz V."/>
            <person name="Cheng J.F."/>
            <person name="Hugenholtz P."/>
            <person name="Woyke T."/>
            <person name="Wu D."/>
            <person name="Aumann P."/>
            <person name="Schneider S."/>
            <person name="Lang E."/>
            <person name="Spring S."/>
            <person name="Klenk H.P."/>
            <person name="Eisen J.A."/>
        </authorList>
    </citation>
    <scope>NUCLEOTIDE SEQUENCE [LARGE SCALE GENOMIC DNA]</scope>
    <source>
        <strain evidence="2">ATCC 51133 / DSM 6946 / 5175</strain>
    </source>
</reference>
<keyword evidence="2" id="KW-1185">Reference proteome</keyword>
<organism evidence="1 2">
    <name type="scientific">Sulfurospirillum deleyianum (strain ATCC 51133 / DSM 6946 / 5175)</name>
    <dbReference type="NCBI Taxonomy" id="525898"/>
    <lineage>
        <taxon>Bacteria</taxon>
        <taxon>Pseudomonadati</taxon>
        <taxon>Campylobacterota</taxon>
        <taxon>Epsilonproteobacteria</taxon>
        <taxon>Campylobacterales</taxon>
        <taxon>Sulfurospirillaceae</taxon>
        <taxon>Sulfurospirillum</taxon>
    </lineage>
</organism>
<evidence type="ECO:0008006" key="3">
    <source>
        <dbReference type="Google" id="ProtNLM"/>
    </source>
</evidence>